<protein>
    <recommendedName>
        <fullName evidence="8">Gram-positive cocci surface proteins LPxTG domain-containing protein</fullName>
    </recommendedName>
</protein>
<dbReference type="Pfam" id="PF07523">
    <property type="entry name" value="Big_3"/>
    <property type="match status" value="4"/>
</dbReference>
<dbReference type="SUPFAM" id="SSF49478">
    <property type="entry name" value="Cna protein B-type domain"/>
    <property type="match status" value="1"/>
</dbReference>
<feature type="transmembrane region" description="Helical" evidence="6">
    <location>
        <begin position="1457"/>
        <end position="1475"/>
    </location>
</feature>
<sequence length="1484" mass="161480">MKKNRILTCVTLAALLSQNILPLSAAAEVLEENVQTEDVTSSEVVESESSDSEQATTEETTETQIQQDSSESEDVPVEEENVVPHSRAVPAGMEITDELLQEIKIYNMTDNVGTEYNTNGINRIENGAAVKLQLDFNQVGTYHSGDTYTLPLPDYIGLSGIDITLTGSTSAKATVDAANRQLVVTFTEATTDPNFTINILTYLKVEAGIKPIVTLDTAGKTAKTYTFNAYEKVEDIKFISDKNVWGISGDIFYNLSRALSGEQFLNITNSAFATIENQGIQLALVDPDKGITVKSYYVDVKGNPILDTEEVLVDGTDYVIIENSDKKLSVKVTNMDQEKTYVVSTSKEYALQGTTASKYTAPDKTLGRWAYGNLTYYNADSSSVLSSYYSANISNKGGKNLKNDGIAGTMTSAQLISGDKYRVNLLNKNDRFKYAVKAGDTFTITSDNGQPITDYLLSIYDANNTNVAESSFEIVPTGSENILTLRAKQDIVLSQMYVEATVPQNKEAVVLSAENTMINAGAKYEVLYNPYIEKISVINADFGGTAWGNSNAASNNSKNAKIHLEGTTAEPLNNIKITIDHPSYFSVREIQALVTSQKTYKLGVDYTIEKVSDTETIIAFTTPITNTIDYSLVFNYVPDGLDKTEPIPSGDNAVDSTVTLSADGYEDIPPVLVSSYLKEREYSEATLQSTPGKNSLAFLVNARNDSYDSLIVTSDISKMEDTAASYKIYNISNDQVKSIAHPDWTLYENSSLLTNTEVKLGDAEYPTITYDETKKVYTFDFGETSNRYLIVWERTNNWVNRSNDTIESTVTGQQEEPVSQSFQTTPATPIDTSVLEKDDTFLNVVQHTFTTKNVDANKYKLLSPSFDITLSGASKAVAETASIAIVTSSGATIPEDEYIIVPKVDGTGISIQFKEGYVLTENITLTYNSISSQSGKVSTTTSIKSDSLIGYDSYQLSKLSNSVDIEYVAGDMVTKLVSGKVLSYNTVTEEPLGNVAFILKNLDTGTEVSYTTDEAGLQALTGIRTGNYSLVVTEVPEGYTVPNEYLAGKELKIVEDTALNEFKIPLTPKENKEAVEGKDSTIYVGSTWDKEDNFVSATDKDGNTVTYTESMVDKIVDKATGEEVTTVDTSKPGVYEVTYTNGGATDTVTVTVLENKEAVEGKDSTIYVGSTWNKEDNFVSATDKDGNTVTYTESMVDKIVDKATGEEVTTVDTSKPGVYEVTYTNGGTTDTVTVTVLENKEAVEGKDSTIYVGSTWDKEDNFVSATDKDGNTVTFTESMVDKIVDKATGEEVTTVDTSKPGVYEVTYTNGGATDTVTVTVLENKETVEGKDSTIYVGSTWNKEDNFVSATDKDGNTVTFTESMVDKIVDKATGEEVTTVDTSKPGVYEVTYTNGGATDTVLVTVLGNKDIVSEKESITTEKTEEKAAVIGNKTEVKGATYEKSGSLTQKLPSTGEDISILTSILGGILLTIVLFFKGRKYKKKE</sequence>
<evidence type="ECO:0000259" key="8">
    <source>
        <dbReference type="PROSITE" id="PS50847"/>
    </source>
</evidence>
<evidence type="ECO:0000256" key="4">
    <source>
        <dbReference type="ARBA" id="ARBA00023088"/>
    </source>
</evidence>
<dbReference type="InterPro" id="IPR019931">
    <property type="entry name" value="LPXTG_anchor"/>
</dbReference>
<keyword evidence="6" id="KW-0472">Membrane</keyword>
<keyword evidence="1" id="KW-0134">Cell wall</keyword>
<gene>
    <name evidence="9" type="ORF">A5880_001930</name>
</gene>
<evidence type="ECO:0000256" key="5">
    <source>
        <dbReference type="SAM" id="MobiDB-lite"/>
    </source>
</evidence>
<dbReference type="NCBIfam" id="TIGR01167">
    <property type="entry name" value="LPXTG_anchor"/>
    <property type="match status" value="1"/>
</dbReference>
<reference evidence="9" key="1">
    <citation type="submission" date="2018-07" db="EMBL/GenBank/DDBJ databases">
        <title>The Genome Sequence of Enterococcus sp. DIV0659b.</title>
        <authorList>
            <consortium name="The Broad Institute Genomics Platform"/>
            <consortium name="The Broad Institute Genomic Center for Infectious Diseases"/>
            <person name="Earl A."/>
            <person name="Manson A."/>
            <person name="Schwartman J."/>
            <person name="Gilmore M."/>
            <person name="Abouelleil A."/>
            <person name="Cao P."/>
            <person name="Chapman S."/>
            <person name="Cusick C."/>
            <person name="Shea T."/>
            <person name="Young S."/>
            <person name="Neafsey D."/>
            <person name="Nusbaum C."/>
            <person name="Birren B."/>
        </authorList>
    </citation>
    <scope>NUCLEOTIDE SEQUENCE [LARGE SCALE GENOMIC DNA]</scope>
    <source>
        <strain evidence="9">4G2_DIV0659</strain>
    </source>
</reference>
<dbReference type="InterPro" id="IPR013783">
    <property type="entry name" value="Ig-like_fold"/>
</dbReference>
<dbReference type="InterPro" id="IPR008966">
    <property type="entry name" value="Adhesion_dom_sf"/>
</dbReference>
<keyword evidence="3 7" id="KW-0732">Signal</keyword>
<evidence type="ECO:0000256" key="2">
    <source>
        <dbReference type="ARBA" id="ARBA00022525"/>
    </source>
</evidence>
<feature type="signal peptide" evidence="7">
    <location>
        <begin position="1"/>
        <end position="25"/>
    </location>
</feature>
<keyword evidence="10" id="KW-1185">Reference proteome</keyword>
<evidence type="ECO:0000313" key="10">
    <source>
        <dbReference type="Proteomes" id="UP000195139"/>
    </source>
</evidence>
<dbReference type="PROSITE" id="PS50847">
    <property type="entry name" value="GRAM_POS_ANCHORING"/>
    <property type="match status" value="1"/>
</dbReference>
<keyword evidence="2" id="KW-0964">Secreted</keyword>
<proteinExistence type="predicted"/>
<feature type="chain" id="PRO_5046394937" description="Gram-positive cocci surface proteins LPxTG domain-containing protein" evidence="7">
    <location>
        <begin position="26"/>
        <end position="1484"/>
    </location>
</feature>
<evidence type="ECO:0000256" key="6">
    <source>
        <dbReference type="SAM" id="Phobius"/>
    </source>
</evidence>
<feature type="compositionally biased region" description="Acidic residues" evidence="5">
    <location>
        <begin position="70"/>
        <end position="81"/>
    </location>
</feature>
<evidence type="ECO:0000313" key="9">
    <source>
        <dbReference type="EMBL" id="MEI5994372.1"/>
    </source>
</evidence>
<dbReference type="SUPFAM" id="SSF49401">
    <property type="entry name" value="Bacterial adhesins"/>
    <property type="match status" value="1"/>
</dbReference>
<feature type="domain" description="Gram-positive cocci surface proteins LPxTG" evidence="8">
    <location>
        <begin position="1450"/>
        <end position="1484"/>
    </location>
</feature>
<evidence type="ECO:0000256" key="1">
    <source>
        <dbReference type="ARBA" id="ARBA00022512"/>
    </source>
</evidence>
<organism evidence="9 10">
    <name type="scientific">Candidatus Enterococcus mansonii</name>
    <dbReference type="NCBI Taxonomy" id="1834181"/>
    <lineage>
        <taxon>Bacteria</taxon>
        <taxon>Bacillati</taxon>
        <taxon>Bacillota</taxon>
        <taxon>Bacilli</taxon>
        <taxon>Lactobacillales</taxon>
        <taxon>Enterococcaceae</taxon>
        <taxon>Enterococcus</taxon>
    </lineage>
</organism>
<feature type="compositionally biased region" description="Low complexity" evidence="5">
    <location>
        <begin position="52"/>
        <end position="69"/>
    </location>
</feature>
<comment type="caution">
    <text evidence="9">The sequence shown here is derived from an EMBL/GenBank/DDBJ whole genome shotgun (WGS) entry which is preliminary data.</text>
</comment>
<dbReference type="EMBL" id="NGLE02000001">
    <property type="protein sequence ID" value="MEI5994372.1"/>
    <property type="molecule type" value="Genomic_DNA"/>
</dbReference>
<keyword evidence="6" id="KW-1133">Transmembrane helix</keyword>
<accession>A0ABU8IG86</accession>
<evidence type="ECO:0000256" key="7">
    <source>
        <dbReference type="SAM" id="SignalP"/>
    </source>
</evidence>
<evidence type="ECO:0000256" key="3">
    <source>
        <dbReference type="ARBA" id="ARBA00022729"/>
    </source>
</evidence>
<dbReference type="InterPro" id="IPR022038">
    <property type="entry name" value="Ig-like_bact"/>
</dbReference>
<feature type="region of interest" description="Disordered" evidence="5">
    <location>
        <begin position="34"/>
        <end position="85"/>
    </location>
</feature>
<name>A0ABU8IG86_9ENTE</name>
<keyword evidence="4" id="KW-0572">Peptidoglycan-anchor</keyword>
<dbReference type="Gene3D" id="2.60.40.10">
    <property type="entry name" value="Immunoglobulins"/>
    <property type="match status" value="5"/>
</dbReference>
<dbReference type="RefSeq" id="WP_336577074.1">
    <property type="nucleotide sequence ID" value="NZ_NGLE02000001.1"/>
</dbReference>
<keyword evidence="6" id="KW-0812">Transmembrane</keyword>
<dbReference type="Proteomes" id="UP000195139">
    <property type="component" value="Unassembled WGS sequence"/>
</dbReference>